<organism evidence="2 3">
    <name type="scientific">Neptunomonas qingdaonensis</name>
    <dbReference type="NCBI Taxonomy" id="1045558"/>
    <lineage>
        <taxon>Bacteria</taxon>
        <taxon>Pseudomonadati</taxon>
        <taxon>Pseudomonadota</taxon>
        <taxon>Gammaproteobacteria</taxon>
        <taxon>Oceanospirillales</taxon>
        <taxon>Oceanospirillaceae</taxon>
        <taxon>Neptunomonas</taxon>
    </lineage>
</organism>
<evidence type="ECO:0000313" key="3">
    <source>
        <dbReference type="Proteomes" id="UP000198623"/>
    </source>
</evidence>
<dbReference type="RefSeq" id="WP_090730232.1">
    <property type="nucleotide sequence ID" value="NZ_FOOU01000017.1"/>
</dbReference>
<dbReference type="PANTHER" id="PTHR39594">
    <property type="entry name" value="PROTEIN YCHQ"/>
    <property type="match status" value="1"/>
</dbReference>
<evidence type="ECO:0000256" key="1">
    <source>
        <dbReference type="SAM" id="Phobius"/>
    </source>
</evidence>
<feature type="transmembrane region" description="Helical" evidence="1">
    <location>
        <begin position="12"/>
        <end position="32"/>
    </location>
</feature>
<accession>A0A1I2VGY9</accession>
<keyword evidence="3" id="KW-1185">Reference proteome</keyword>
<sequence length="128" mass="14198">MSEYYPLIKHIHLTSVTLSILFFVVRGAGMLVDAEWLQKKLVRVLPHIIDTILLASAIALTIILSQYPFVADWLTAKVIGLFLYIGFGTIALKRGKTKAIRITAFILALCCVAYVLSVAITHNALPWS</sequence>
<dbReference type="STRING" id="1045558.SAMN05216175_11733"/>
<dbReference type="PIRSF" id="PIRSF005610">
    <property type="entry name" value="SirB"/>
    <property type="match status" value="1"/>
</dbReference>
<dbReference type="OrthoDB" id="5588650at2"/>
<dbReference type="PANTHER" id="PTHR39594:SF1">
    <property type="entry name" value="PROTEIN YCHQ"/>
    <property type="match status" value="1"/>
</dbReference>
<dbReference type="InterPro" id="IPR007360">
    <property type="entry name" value="SirB"/>
</dbReference>
<reference evidence="3" key="1">
    <citation type="submission" date="2016-10" db="EMBL/GenBank/DDBJ databases">
        <authorList>
            <person name="Varghese N."/>
            <person name="Submissions S."/>
        </authorList>
    </citation>
    <scope>NUCLEOTIDE SEQUENCE [LARGE SCALE GENOMIC DNA]</scope>
    <source>
        <strain evidence="3">CGMCC 1.10971</strain>
    </source>
</reference>
<protein>
    <submittedName>
        <fullName evidence="2">Uncharacterized membrane protein SirB2</fullName>
    </submittedName>
</protein>
<dbReference type="AlphaFoldDB" id="A0A1I2VGY9"/>
<evidence type="ECO:0000313" key="2">
    <source>
        <dbReference type="EMBL" id="SFG88584.1"/>
    </source>
</evidence>
<gene>
    <name evidence="2" type="ORF">SAMN05216175_11733</name>
</gene>
<feature type="transmembrane region" description="Helical" evidence="1">
    <location>
        <begin position="73"/>
        <end position="92"/>
    </location>
</feature>
<dbReference type="GO" id="GO:0005886">
    <property type="term" value="C:plasma membrane"/>
    <property type="evidence" value="ECO:0007669"/>
    <property type="project" value="TreeGrafter"/>
</dbReference>
<dbReference type="Pfam" id="PF04247">
    <property type="entry name" value="SirB"/>
    <property type="match status" value="1"/>
</dbReference>
<feature type="transmembrane region" description="Helical" evidence="1">
    <location>
        <begin position="44"/>
        <end position="67"/>
    </location>
</feature>
<keyword evidence="1" id="KW-0812">Transmembrane</keyword>
<keyword evidence="1" id="KW-0472">Membrane</keyword>
<dbReference type="Proteomes" id="UP000198623">
    <property type="component" value="Unassembled WGS sequence"/>
</dbReference>
<proteinExistence type="predicted"/>
<dbReference type="EMBL" id="FOOU01000017">
    <property type="protein sequence ID" value="SFG88584.1"/>
    <property type="molecule type" value="Genomic_DNA"/>
</dbReference>
<keyword evidence="1" id="KW-1133">Transmembrane helix</keyword>
<feature type="transmembrane region" description="Helical" evidence="1">
    <location>
        <begin position="104"/>
        <end position="125"/>
    </location>
</feature>
<name>A0A1I2VGY9_9GAMM</name>